<feature type="domain" description="Mur ligase C-terminal" evidence="3">
    <location>
        <begin position="425"/>
        <end position="562"/>
    </location>
</feature>
<dbReference type="Pfam" id="PF02875">
    <property type="entry name" value="Mur_ligase_C"/>
    <property type="match status" value="1"/>
</dbReference>
<keyword evidence="2" id="KW-0547">Nucleotide-binding</keyword>
<feature type="binding site" evidence="2">
    <location>
        <position position="462"/>
    </location>
    <ligand>
        <name>meso-2,6-diaminopimelate</name>
        <dbReference type="ChEBI" id="CHEBI:57791"/>
    </ligand>
</feature>
<comment type="caution">
    <text evidence="2">Lacks conserved residue(s) required for the propagation of feature annotation.</text>
</comment>
<feature type="binding site" evidence="2">
    <location>
        <begin position="145"/>
        <end position="151"/>
    </location>
    <ligand>
        <name>ATP</name>
        <dbReference type="ChEBI" id="CHEBI:30616"/>
    </ligand>
</feature>
<dbReference type="SUPFAM" id="SSF53244">
    <property type="entry name" value="MurD-like peptide ligases, peptide-binding domain"/>
    <property type="match status" value="1"/>
</dbReference>
<evidence type="ECO:0000313" key="5">
    <source>
        <dbReference type="EMBL" id="QDU35506.1"/>
    </source>
</evidence>
<dbReference type="HAMAP" id="MF_00208">
    <property type="entry name" value="MurE"/>
    <property type="match status" value="1"/>
</dbReference>
<comment type="subcellular location">
    <subcellularLocation>
        <location evidence="2">Cytoplasm</location>
    </subcellularLocation>
</comment>
<dbReference type="InterPro" id="IPR004101">
    <property type="entry name" value="Mur_ligase_C"/>
</dbReference>
<sequence>MPTMTKQLRDIIADIDLTLIQGSLDLPITNITDDSRQVTPGSLFIVRSWVHDGASIIGNPSGYARSFIQDAVLLGAIAIIDVHDQDIPTYDSHLTEPIGRPAIPSSITLLTTPPNTKIDQAFVGQLADNFFDHPASKLKLLGITGTNGKTTTAFITQHLLQSFNHKTGLIGTVHIDTGSGIQPTELTTPGSIELHRILAQMVDNNCTHAIMEVSSHALHQRRTHNLQFDAAIFTNLSGDHLDFHPDMNSYAAAKAILFESLSDNAWAIINADDTFARRMAQSCTAKQLLTTTNPDFQTAPHTHHQVCHVNITSLSIDGSSARYTGPWGSTSARLPLIGRHNALNAIQALAALHVLNLPGKTKPRQIRRALESTPGIPGRLEQVFINPSQYDLAALEFNPAHLALDPFTAQPEDPTELPTELPYPTVLVDYSHTDDSLENALLAVRPLALGRVITVFGCGGDRDKTKRPRMASVASEYSDIVVITSDNPRTEDPIAIIEDVIPGIPIPQLSPKAPIEDRIQAFTSETAIGEGGGIIEPDRAKAIHKAILLANPEDVVLIAGKGHETYQILRTQDVTDPDLLKTATPAPKGTVKIHFDDREYAKNALKNWATRFYDSAPE</sequence>
<dbReference type="Gene3D" id="3.40.1390.10">
    <property type="entry name" value="MurE/MurF, N-terminal domain"/>
    <property type="match status" value="1"/>
</dbReference>
<comment type="catalytic activity">
    <reaction evidence="2">
        <text>UDP-N-acetyl-alpha-D-muramoyl-L-alanyl-D-glutamate + meso-2,6-diaminopimelate + ATP = UDP-N-acetyl-alpha-D-muramoyl-L-alanyl-gamma-D-glutamyl-meso-2,6-diaminopimelate + ADP + phosphate + H(+)</text>
        <dbReference type="Rhea" id="RHEA:23676"/>
        <dbReference type="ChEBI" id="CHEBI:15378"/>
        <dbReference type="ChEBI" id="CHEBI:30616"/>
        <dbReference type="ChEBI" id="CHEBI:43474"/>
        <dbReference type="ChEBI" id="CHEBI:57791"/>
        <dbReference type="ChEBI" id="CHEBI:83900"/>
        <dbReference type="ChEBI" id="CHEBI:83905"/>
        <dbReference type="ChEBI" id="CHEBI:456216"/>
        <dbReference type="EC" id="6.3.2.13"/>
    </reaction>
</comment>
<keyword evidence="2" id="KW-0133">Cell shape</keyword>
<keyword evidence="2" id="KW-0963">Cytoplasm</keyword>
<dbReference type="GO" id="GO:0009252">
    <property type="term" value="P:peptidoglycan biosynthetic process"/>
    <property type="evidence" value="ECO:0007669"/>
    <property type="project" value="UniProtKB-UniRule"/>
</dbReference>
<dbReference type="KEGG" id="pcor:KS4_35890"/>
<feature type="binding site" evidence="2">
    <location>
        <position position="560"/>
    </location>
    <ligand>
        <name>meso-2,6-diaminopimelate</name>
        <dbReference type="ChEBI" id="CHEBI:57791"/>
    </ligand>
</feature>
<dbReference type="EC" id="6.3.2.13" evidence="2"/>
<dbReference type="EMBL" id="CP036425">
    <property type="protein sequence ID" value="QDU35506.1"/>
    <property type="molecule type" value="Genomic_DNA"/>
</dbReference>
<feature type="binding site" evidence="2">
    <location>
        <position position="220"/>
    </location>
    <ligand>
        <name>UDP-N-acetyl-alpha-D-muramoyl-L-alanyl-D-glutamate</name>
        <dbReference type="ChEBI" id="CHEBI:83900"/>
    </ligand>
</feature>
<dbReference type="PANTHER" id="PTHR23135">
    <property type="entry name" value="MUR LIGASE FAMILY MEMBER"/>
    <property type="match status" value="1"/>
</dbReference>
<dbReference type="GO" id="GO:0071555">
    <property type="term" value="P:cell wall organization"/>
    <property type="evidence" value="ECO:0007669"/>
    <property type="project" value="UniProtKB-KW"/>
</dbReference>
<dbReference type="InterPro" id="IPR013221">
    <property type="entry name" value="Mur_ligase_cen"/>
</dbReference>
<comment type="cofactor">
    <cofactor evidence="2">
        <name>Mg(2+)</name>
        <dbReference type="ChEBI" id="CHEBI:18420"/>
    </cofactor>
</comment>
<keyword evidence="2" id="KW-0067">ATP-binding</keyword>
<keyword evidence="2" id="KW-0460">Magnesium</keyword>
<name>A0A517YZ55_9BACT</name>
<keyword evidence="2" id="KW-0132">Cell division</keyword>
<gene>
    <name evidence="2 5" type="primary">murE</name>
    <name evidence="5" type="ORF">KS4_35890</name>
</gene>
<reference evidence="5 6" key="1">
    <citation type="submission" date="2019-02" db="EMBL/GenBank/DDBJ databases">
        <title>Deep-cultivation of Planctomycetes and their phenomic and genomic characterization uncovers novel biology.</title>
        <authorList>
            <person name="Wiegand S."/>
            <person name="Jogler M."/>
            <person name="Boedeker C."/>
            <person name="Pinto D."/>
            <person name="Vollmers J."/>
            <person name="Rivas-Marin E."/>
            <person name="Kohn T."/>
            <person name="Peeters S.H."/>
            <person name="Heuer A."/>
            <person name="Rast P."/>
            <person name="Oberbeckmann S."/>
            <person name="Bunk B."/>
            <person name="Jeske O."/>
            <person name="Meyerdierks A."/>
            <person name="Storesund J.E."/>
            <person name="Kallscheuer N."/>
            <person name="Luecker S."/>
            <person name="Lage O.M."/>
            <person name="Pohl T."/>
            <person name="Merkel B.J."/>
            <person name="Hornburger P."/>
            <person name="Mueller R.-W."/>
            <person name="Bruemmer F."/>
            <person name="Labrenz M."/>
            <person name="Spormann A.M."/>
            <person name="Op den Camp H."/>
            <person name="Overmann J."/>
            <person name="Amann R."/>
            <person name="Jetten M.S.M."/>
            <person name="Mascher T."/>
            <person name="Medema M.H."/>
            <person name="Devos D.P."/>
            <person name="Kaster A.-K."/>
            <person name="Ovreas L."/>
            <person name="Rohde M."/>
            <person name="Galperin M.Y."/>
            <person name="Jogler C."/>
        </authorList>
    </citation>
    <scope>NUCLEOTIDE SEQUENCE [LARGE SCALE GENOMIC DNA]</scope>
    <source>
        <strain evidence="5 6">KS4</strain>
    </source>
</reference>
<accession>A0A517YZ55</accession>
<feature type="binding site" evidence="2">
    <location>
        <position position="214"/>
    </location>
    <ligand>
        <name>UDP-N-acetyl-alpha-D-muramoyl-L-alanyl-D-glutamate</name>
        <dbReference type="ChEBI" id="CHEBI:83900"/>
    </ligand>
</feature>
<proteinExistence type="inferred from homology"/>
<evidence type="ECO:0000259" key="4">
    <source>
        <dbReference type="Pfam" id="PF08245"/>
    </source>
</evidence>
<comment type="function">
    <text evidence="2">Catalyzes the addition of meso-diaminopimelic acid to the nucleotide precursor UDP-N-acetylmuramoyl-L-alanyl-D-glutamate (UMAG) in the biosynthesis of bacterial cell-wall peptidoglycan.</text>
</comment>
<keyword evidence="2" id="KW-0573">Peptidoglycan synthesis</keyword>
<evidence type="ECO:0000259" key="3">
    <source>
        <dbReference type="Pfam" id="PF02875"/>
    </source>
</evidence>
<dbReference type="Gene3D" id="3.90.190.20">
    <property type="entry name" value="Mur ligase, C-terminal domain"/>
    <property type="match status" value="1"/>
</dbReference>
<dbReference type="GO" id="GO:0005524">
    <property type="term" value="F:ATP binding"/>
    <property type="evidence" value="ECO:0007669"/>
    <property type="project" value="UniProtKB-UniRule"/>
</dbReference>
<protein>
    <recommendedName>
        <fullName evidence="2">UDP-N-acetylmuramoyl-L-alanyl-D-glutamate--2,6-diaminopimelate ligase</fullName>
        <ecNumber evidence="2">6.3.2.13</ecNumber>
    </recommendedName>
    <alternativeName>
        <fullName evidence="2">Meso-A2pm-adding enzyme</fullName>
    </alternativeName>
    <alternativeName>
        <fullName evidence="2">Meso-diaminopimelate-adding enzyme</fullName>
    </alternativeName>
    <alternativeName>
        <fullName evidence="2">UDP-MurNAc-L-Ala-D-Glu:meso-diaminopimelate ligase</fullName>
    </alternativeName>
    <alternativeName>
        <fullName evidence="2">UDP-MurNAc-tripeptide synthetase</fullName>
    </alternativeName>
    <alternativeName>
        <fullName evidence="2">UDP-N-acetylmuramyl-tripeptide synthetase</fullName>
    </alternativeName>
</protein>
<keyword evidence="2" id="KW-0961">Cell wall biogenesis/degradation</keyword>
<dbReference type="PANTHER" id="PTHR23135:SF4">
    <property type="entry name" value="UDP-N-ACETYLMURAMOYL-L-ALANYL-D-GLUTAMATE--2,6-DIAMINOPIMELATE LIGASE MURE HOMOLOG, CHLOROPLASTIC"/>
    <property type="match status" value="1"/>
</dbReference>
<dbReference type="Pfam" id="PF08245">
    <property type="entry name" value="Mur_ligase_M"/>
    <property type="match status" value="1"/>
</dbReference>
<organism evidence="5 6">
    <name type="scientific">Poriferisphaera corsica</name>
    <dbReference type="NCBI Taxonomy" id="2528020"/>
    <lineage>
        <taxon>Bacteria</taxon>
        <taxon>Pseudomonadati</taxon>
        <taxon>Planctomycetota</taxon>
        <taxon>Phycisphaerae</taxon>
        <taxon>Phycisphaerales</taxon>
        <taxon>Phycisphaeraceae</taxon>
        <taxon>Poriferisphaera</taxon>
    </lineage>
</organism>
<dbReference type="SUPFAM" id="SSF63418">
    <property type="entry name" value="MurE/MurF N-terminal domain"/>
    <property type="match status" value="1"/>
</dbReference>
<keyword evidence="2 5" id="KW-0436">Ligase</keyword>
<dbReference type="UniPathway" id="UPA00219"/>
<comment type="PTM">
    <text evidence="2">Carboxylation is probably crucial for Mg(2+) binding and, consequently, for the gamma-phosphate positioning of ATP.</text>
</comment>
<evidence type="ECO:0000256" key="1">
    <source>
        <dbReference type="ARBA" id="ARBA00005898"/>
    </source>
</evidence>
<feature type="short sequence motif" description="Meso-diaminopimelate recognition motif" evidence="2">
    <location>
        <begin position="486"/>
        <end position="489"/>
    </location>
</feature>
<dbReference type="GO" id="GO:0000287">
    <property type="term" value="F:magnesium ion binding"/>
    <property type="evidence" value="ECO:0007669"/>
    <property type="project" value="UniProtKB-UniRule"/>
</dbReference>
<feature type="binding site" evidence="2">
    <location>
        <begin position="187"/>
        <end position="188"/>
    </location>
    <ligand>
        <name>UDP-N-acetyl-alpha-D-muramoyl-L-alanyl-D-glutamate</name>
        <dbReference type="ChEBI" id="CHEBI:83900"/>
    </ligand>
</feature>
<keyword evidence="6" id="KW-1185">Reference proteome</keyword>
<feature type="binding site" evidence="2">
    <location>
        <begin position="486"/>
        <end position="489"/>
    </location>
    <ligand>
        <name>meso-2,6-diaminopimelate</name>
        <dbReference type="ChEBI" id="CHEBI:57791"/>
    </ligand>
</feature>
<feature type="modified residue" description="N6-carboxylysine" evidence="2">
    <location>
        <position position="254"/>
    </location>
</feature>
<dbReference type="AlphaFoldDB" id="A0A517YZ55"/>
<feature type="binding site" evidence="2">
    <location>
        <position position="564"/>
    </location>
    <ligand>
        <name>meso-2,6-diaminopimelate</name>
        <dbReference type="ChEBI" id="CHEBI:57791"/>
    </ligand>
</feature>
<dbReference type="InterPro" id="IPR036565">
    <property type="entry name" value="Mur-like_cat_sf"/>
</dbReference>
<dbReference type="GO" id="GO:0008765">
    <property type="term" value="F:UDP-N-acetylmuramoylalanyl-D-glutamate-2,6-diaminopimelate ligase activity"/>
    <property type="evidence" value="ECO:0007669"/>
    <property type="project" value="UniProtKB-UniRule"/>
</dbReference>
<evidence type="ECO:0000313" key="6">
    <source>
        <dbReference type="Proteomes" id="UP000317369"/>
    </source>
</evidence>
<dbReference type="InterPro" id="IPR035911">
    <property type="entry name" value="MurE/MurF_N"/>
</dbReference>
<dbReference type="InterPro" id="IPR005761">
    <property type="entry name" value="UDP-N-AcMur-Glu-dNH2Pim_ligase"/>
</dbReference>
<comment type="pathway">
    <text evidence="2">Cell wall biogenesis; peptidoglycan biosynthesis.</text>
</comment>
<feature type="binding site" evidence="2">
    <location>
        <position position="222"/>
    </location>
    <ligand>
        <name>UDP-N-acetyl-alpha-D-muramoyl-L-alanyl-D-glutamate</name>
        <dbReference type="ChEBI" id="CHEBI:83900"/>
    </ligand>
</feature>
<comment type="similarity">
    <text evidence="1 2">Belongs to the MurCDEF family. MurE subfamily.</text>
</comment>
<dbReference type="Gene3D" id="3.40.1190.10">
    <property type="entry name" value="Mur-like, catalytic domain"/>
    <property type="match status" value="1"/>
</dbReference>
<keyword evidence="2" id="KW-0131">Cell cycle</keyword>
<dbReference type="InterPro" id="IPR036615">
    <property type="entry name" value="Mur_ligase_C_dom_sf"/>
</dbReference>
<evidence type="ECO:0000256" key="2">
    <source>
        <dbReference type="HAMAP-Rule" id="MF_00208"/>
    </source>
</evidence>
<dbReference type="SUPFAM" id="SSF53623">
    <property type="entry name" value="MurD-like peptide ligases, catalytic domain"/>
    <property type="match status" value="1"/>
</dbReference>
<feature type="domain" description="Mur ligase central" evidence="4">
    <location>
        <begin position="143"/>
        <end position="351"/>
    </location>
</feature>
<dbReference type="GO" id="GO:0051301">
    <property type="term" value="P:cell division"/>
    <property type="evidence" value="ECO:0007669"/>
    <property type="project" value="UniProtKB-KW"/>
</dbReference>
<dbReference type="GO" id="GO:0005737">
    <property type="term" value="C:cytoplasm"/>
    <property type="evidence" value="ECO:0007669"/>
    <property type="project" value="UniProtKB-SubCell"/>
</dbReference>
<feature type="binding site" evidence="2">
    <location>
        <position position="35"/>
    </location>
    <ligand>
        <name>UDP-N-acetyl-alpha-D-muramoyl-L-alanyl-D-glutamate</name>
        <dbReference type="ChEBI" id="CHEBI:83900"/>
    </ligand>
</feature>
<dbReference type="GO" id="GO:0008360">
    <property type="term" value="P:regulation of cell shape"/>
    <property type="evidence" value="ECO:0007669"/>
    <property type="project" value="UniProtKB-KW"/>
</dbReference>
<dbReference type="Proteomes" id="UP000317369">
    <property type="component" value="Chromosome"/>
</dbReference>